<reference evidence="2" key="1">
    <citation type="journal article" date="2014" name="Science">
        <title>Ancient hybridizations among the ancestral genomes of bread wheat.</title>
        <authorList>
            <consortium name="International Wheat Genome Sequencing Consortium,"/>
            <person name="Marcussen T."/>
            <person name="Sandve S.R."/>
            <person name="Heier L."/>
            <person name="Spannagl M."/>
            <person name="Pfeifer M."/>
            <person name="Jakobsen K.S."/>
            <person name="Wulff B.B."/>
            <person name="Steuernagel B."/>
            <person name="Mayer K.F."/>
            <person name="Olsen O.A."/>
        </authorList>
    </citation>
    <scope>NUCLEOTIDE SEQUENCE [LARGE SCALE GENOMIC DNA]</scope>
    <source>
        <strain evidence="2">cv. AL8/78</strain>
    </source>
</reference>
<dbReference type="AlphaFoldDB" id="A0A453BWR8"/>
<proteinExistence type="predicted"/>
<sequence>MLNLAFSSMLCCCDCPQFNKSGIRCIYLDEVSAFPDIICSCSRQATCKIAGRNINVALIQNLVLGCNMHCPGQISI</sequence>
<reference evidence="1" key="5">
    <citation type="journal article" date="2021" name="G3 (Bethesda)">
        <title>Aegilops tauschii genome assembly Aet v5.0 features greater sequence contiguity and improved annotation.</title>
        <authorList>
            <person name="Wang L."/>
            <person name="Zhu T."/>
            <person name="Rodriguez J.C."/>
            <person name="Deal K.R."/>
            <person name="Dubcovsky J."/>
            <person name="McGuire P.E."/>
            <person name="Lux T."/>
            <person name="Spannagl M."/>
            <person name="Mayer K.F.X."/>
            <person name="Baldrich P."/>
            <person name="Meyers B.C."/>
            <person name="Huo N."/>
            <person name="Gu Y.Q."/>
            <person name="Zhou H."/>
            <person name="Devos K.M."/>
            <person name="Bennetzen J.L."/>
            <person name="Unver T."/>
            <person name="Budak H."/>
            <person name="Gulick P.J."/>
            <person name="Galiba G."/>
            <person name="Kalapos B."/>
            <person name="Nelson D.R."/>
            <person name="Li P."/>
            <person name="You F.M."/>
            <person name="Luo M.C."/>
            <person name="Dvorak J."/>
        </authorList>
    </citation>
    <scope>NUCLEOTIDE SEQUENCE [LARGE SCALE GENOMIC DNA]</scope>
    <source>
        <strain evidence="1">cv. AL8/78</strain>
    </source>
</reference>
<evidence type="ECO:0000313" key="1">
    <source>
        <dbReference type="EnsemblPlants" id="AET2Gv20658400.9"/>
    </source>
</evidence>
<keyword evidence="2" id="KW-1185">Reference proteome</keyword>
<name>A0A453BWR8_AEGTS</name>
<reference evidence="2" key="2">
    <citation type="journal article" date="2017" name="Nat. Plants">
        <title>The Aegilops tauschii genome reveals multiple impacts of transposons.</title>
        <authorList>
            <person name="Zhao G."/>
            <person name="Zou C."/>
            <person name="Li K."/>
            <person name="Wang K."/>
            <person name="Li T."/>
            <person name="Gao L."/>
            <person name="Zhang X."/>
            <person name="Wang H."/>
            <person name="Yang Z."/>
            <person name="Liu X."/>
            <person name="Jiang W."/>
            <person name="Mao L."/>
            <person name="Kong X."/>
            <person name="Jiao Y."/>
            <person name="Jia J."/>
        </authorList>
    </citation>
    <scope>NUCLEOTIDE SEQUENCE [LARGE SCALE GENOMIC DNA]</scope>
    <source>
        <strain evidence="2">cv. AL8/78</strain>
    </source>
</reference>
<protein>
    <submittedName>
        <fullName evidence="1">Uncharacterized protein</fullName>
    </submittedName>
</protein>
<dbReference type="Proteomes" id="UP000015105">
    <property type="component" value="Chromosome 2D"/>
</dbReference>
<reference evidence="1" key="3">
    <citation type="journal article" date="2017" name="Nature">
        <title>Genome sequence of the progenitor of the wheat D genome Aegilops tauschii.</title>
        <authorList>
            <person name="Luo M.C."/>
            <person name="Gu Y.Q."/>
            <person name="Puiu D."/>
            <person name="Wang H."/>
            <person name="Twardziok S.O."/>
            <person name="Deal K.R."/>
            <person name="Huo N."/>
            <person name="Zhu T."/>
            <person name="Wang L."/>
            <person name="Wang Y."/>
            <person name="McGuire P.E."/>
            <person name="Liu S."/>
            <person name="Long H."/>
            <person name="Ramasamy R.K."/>
            <person name="Rodriguez J.C."/>
            <person name="Van S.L."/>
            <person name="Yuan L."/>
            <person name="Wang Z."/>
            <person name="Xia Z."/>
            <person name="Xiao L."/>
            <person name="Anderson O.D."/>
            <person name="Ouyang S."/>
            <person name="Liang Y."/>
            <person name="Zimin A.V."/>
            <person name="Pertea G."/>
            <person name="Qi P."/>
            <person name="Bennetzen J.L."/>
            <person name="Dai X."/>
            <person name="Dawson M.W."/>
            <person name="Muller H.G."/>
            <person name="Kugler K."/>
            <person name="Rivarola-Duarte L."/>
            <person name="Spannagl M."/>
            <person name="Mayer K.F.X."/>
            <person name="Lu F.H."/>
            <person name="Bevan M.W."/>
            <person name="Leroy P."/>
            <person name="Li P."/>
            <person name="You F.M."/>
            <person name="Sun Q."/>
            <person name="Liu Z."/>
            <person name="Lyons E."/>
            <person name="Wicker T."/>
            <person name="Salzberg S.L."/>
            <person name="Devos K.M."/>
            <person name="Dvorak J."/>
        </authorList>
    </citation>
    <scope>NUCLEOTIDE SEQUENCE [LARGE SCALE GENOMIC DNA]</scope>
    <source>
        <strain evidence="1">cv. AL8/78</strain>
    </source>
</reference>
<dbReference type="Gramene" id="AET2Gv20658400.9">
    <property type="protein sequence ID" value="AET2Gv20658400.9"/>
    <property type="gene ID" value="AET2Gv20658400"/>
</dbReference>
<dbReference type="EnsemblPlants" id="AET2Gv20658400.9">
    <property type="protein sequence ID" value="AET2Gv20658400.9"/>
    <property type="gene ID" value="AET2Gv20658400"/>
</dbReference>
<organism evidence="1 2">
    <name type="scientific">Aegilops tauschii subsp. strangulata</name>
    <name type="common">Goatgrass</name>
    <dbReference type="NCBI Taxonomy" id="200361"/>
    <lineage>
        <taxon>Eukaryota</taxon>
        <taxon>Viridiplantae</taxon>
        <taxon>Streptophyta</taxon>
        <taxon>Embryophyta</taxon>
        <taxon>Tracheophyta</taxon>
        <taxon>Spermatophyta</taxon>
        <taxon>Magnoliopsida</taxon>
        <taxon>Liliopsida</taxon>
        <taxon>Poales</taxon>
        <taxon>Poaceae</taxon>
        <taxon>BOP clade</taxon>
        <taxon>Pooideae</taxon>
        <taxon>Triticodae</taxon>
        <taxon>Triticeae</taxon>
        <taxon>Triticinae</taxon>
        <taxon>Aegilops</taxon>
    </lineage>
</organism>
<reference evidence="1" key="4">
    <citation type="submission" date="2019-03" db="UniProtKB">
        <authorList>
            <consortium name="EnsemblPlants"/>
        </authorList>
    </citation>
    <scope>IDENTIFICATION</scope>
</reference>
<accession>A0A453BWR8</accession>
<evidence type="ECO:0000313" key="2">
    <source>
        <dbReference type="Proteomes" id="UP000015105"/>
    </source>
</evidence>